<keyword evidence="4" id="KW-1185">Reference proteome</keyword>
<dbReference type="RefSeq" id="WP_425307771.1">
    <property type="nucleotide sequence ID" value="NZ_CP154795.1"/>
</dbReference>
<dbReference type="PROSITE" id="PS51257">
    <property type="entry name" value="PROKAR_LIPOPROTEIN"/>
    <property type="match status" value="1"/>
</dbReference>
<dbReference type="InterPro" id="IPR015168">
    <property type="entry name" value="SsuA/THI5"/>
</dbReference>
<dbReference type="Pfam" id="PF09084">
    <property type="entry name" value="NMT1"/>
    <property type="match status" value="1"/>
</dbReference>
<keyword evidence="1" id="KW-0732">Signal</keyword>
<feature type="domain" description="SsuA/THI5-like" evidence="2">
    <location>
        <begin position="59"/>
        <end position="270"/>
    </location>
</feature>
<name>A0ABZ3FJY8_9ACTN</name>
<dbReference type="SUPFAM" id="SSF53850">
    <property type="entry name" value="Periplasmic binding protein-like II"/>
    <property type="match status" value="1"/>
</dbReference>
<dbReference type="Proteomes" id="UP001442841">
    <property type="component" value="Chromosome"/>
</dbReference>
<organism evidence="3 4">
    <name type="scientific">Ammonicoccus fulvus</name>
    <dbReference type="NCBI Taxonomy" id="3138240"/>
    <lineage>
        <taxon>Bacteria</taxon>
        <taxon>Bacillati</taxon>
        <taxon>Actinomycetota</taxon>
        <taxon>Actinomycetes</taxon>
        <taxon>Propionibacteriales</taxon>
        <taxon>Propionibacteriaceae</taxon>
        <taxon>Ammonicoccus</taxon>
    </lineage>
</organism>
<feature type="signal peptide" evidence="1">
    <location>
        <begin position="1"/>
        <end position="28"/>
    </location>
</feature>
<evidence type="ECO:0000313" key="4">
    <source>
        <dbReference type="Proteomes" id="UP001442841"/>
    </source>
</evidence>
<proteinExistence type="predicted"/>
<evidence type="ECO:0000313" key="3">
    <source>
        <dbReference type="EMBL" id="XAN06337.1"/>
    </source>
</evidence>
<protein>
    <submittedName>
        <fullName evidence="3">ABC transporter substrate-binding protein</fullName>
    </submittedName>
</protein>
<evidence type="ECO:0000259" key="2">
    <source>
        <dbReference type="Pfam" id="PF09084"/>
    </source>
</evidence>
<feature type="chain" id="PRO_5046882522" evidence="1">
    <location>
        <begin position="29"/>
        <end position="333"/>
    </location>
</feature>
<dbReference type="Gene3D" id="3.40.190.10">
    <property type="entry name" value="Periplasmic binding protein-like II"/>
    <property type="match status" value="2"/>
</dbReference>
<evidence type="ECO:0000256" key="1">
    <source>
        <dbReference type="SAM" id="SignalP"/>
    </source>
</evidence>
<accession>A0ABZ3FJY8</accession>
<dbReference type="EMBL" id="CP154795">
    <property type="protein sequence ID" value="XAN06337.1"/>
    <property type="molecule type" value="Genomic_DNA"/>
</dbReference>
<gene>
    <name evidence="3" type="ORF">AADG42_03120</name>
</gene>
<reference evidence="3 4" key="1">
    <citation type="submission" date="2024-04" db="EMBL/GenBank/DDBJ databases">
        <title>Isolation of an actinomycete strain from pig manure.</title>
        <authorList>
            <person name="Gong T."/>
            <person name="Yu Z."/>
            <person name="An M."/>
            <person name="Wei C."/>
            <person name="Yang W."/>
            <person name="Liu L."/>
        </authorList>
    </citation>
    <scope>NUCLEOTIDE SEQUENCE [LARGE SCALE GENOMIC DNA]</scope>
    <source>
        <strain evidence="3 4">ZF39</strain>
    </source>
</reference>
<dbReference type="PANTHER" id="PTHR30024">
    <property type="entry name" value="ALIPHATIC SULFONATES-BINDING PROTEIN-RELATED"/>
    <property type="match status" value="1"/>
</dbReference>
<sequence>MSGITRSARRVGAAVAAAVLTVGLAACGGGGGTAASGGATPDGQLEATELTIGFTPVADQAGLIRAINNGYFEAEGLKVTAQPAQGGAAAVPAMVAGDLQGVFATYPSYLLSQQNATKIKIVALGVAGSEEYAGVFVNPNSGITDIKGLVGKKLAVNTLNNTGELSIKSVLKENGVDPADVQFMEMPFPDMRAALERGAIDAAWAVEPFQSGMNAAGMTKLFSNFSGRTATAPLAGIGMTEKFVNENPDTVAAFARAVEKANAELAQDPESVRELVPTYTQTSAEVAAKMTLPKWEAGYPTAERLKVWNDVMVDMGSLTGPVDLDEMVYAPKE</sequence>